<gene>
    <name evidence="2" type="ORF">Aud_004246</name>
</gene>
<feature type="region of interest" description="Disordered" evidence="1">
    <location>
        <begin position="24"/>
        <end position="43"/>
    </location>
</feature>
<evidence type="ECO:0000256" key="1">
    <source>
        <dbReference type="SAM" id="MobiDB-lite"/>
    </source>
</evidence>
<sequence>MPHRGDVHNARAEGRRETLQQNVLQTPEQQKMREMVRPNCSSKPSFVQLSGGLLPPGITSLASHITDELPRLEESLLGLAHAASRGQLPRLAQVKWTKMKKRISTLSDGCKSPFPNYLNPFPWPDPDEPDL</sequence>
<reference evidence="2" key="2">
    <citation type="submission" date="2021-01" db="EMBL/GenBank/DDBJ databases">
        <title>Pan-genome distribution and transcriptional activeness of fungal secondary metabolism genes in Aspergillus section Fumigati.</title>
        <authorList>
            <person name="Takahashi H."/>
            <person name="Umemura M."/>
            <person name="Ninomiya A."/>
            <person name="Kusuya Y."/>
            <person name="Urayama S."/>
            <person name="Shimizu M."/>
            <person name="Watanabe A."/>
            <person name="Kamei K."/>
            <person name="Yaguchi T."/>
            <person name="Hagiwara D."/>
        </authorList>
    </citation>
    <scope>NUCLEOTIDE SEQUENCE</scope>
    <source>
        <strain evidence="2">IFM 46973</strain>
    </source>
</reference>
<proteinExistence type="predicted"/>
<evidence type="ECO:0000313" key="2">
    <source>
        <dbReference type="EMBL" id="GIC87855.1"/>
    </source>
</evidence>
<evidence type="ECO:0000313" key="3">
    <source>
        <dbReference type="Proteomes" id="UP000036893"/>
    </source>
</evidence>
<dbReference type="RefSeq" id="XP_043145121.1">
    <property type="nucleotide sequence ID" value="XM_043289186.1"/>
</dbReference>
<dbReference type="GeneID" id="66991722"/>
<dbReference type="EMBL" id="BBXM02000003">
    <property type="protein sequence ID" value="GIC87855.1"/>
    <property type="molecule type" value="Genomic_DNA"/>
</dbReference>
<dbReference type="Proteomes" id="UP000036893">
    <property type="component" value="Unassembled WGS sequence"/>
</dbReference>
<protein>
    <submittedName>
        <fullName evidence="2">Uncharacterized protein</fullName>
    </submittedName>
</protein>
<organism evidence="2 3">
    <name type="scientific">Aspergillus udagawae</name>
    <dbReference type="NCBI Taxonomy" id="91492"/>
    <lineage>
        <taxon>Eukaryota</taxon>
        <taxon>Fungi</taxon>
        <taxon>Dikarya</taxon>
        <taxon>Ascomycota</taxon>
        <taxon>Pezizomycotina</taxon>
        <taxon>Eurotiomycetes</taxon>
        <taxon>Eurotiomycetidae</taxon>
        <taxon>Eurotiales</taxon>
        <taxon>Aspergillaceae</taxon>
        <taxon>Aspergillus</taxon>
        <taxon>Aspergillus subgen. Fumigati</taxon>
    </lineage>
</organism>
<accession>A0A8E0QNZ0</accession>
<comment type="caution">
    <text evidence="2">The sequence shown here is derived from an EMBL/GenBank/DDBJ whole genome shotgun (WGS) entry which is preliminary data.</text>
</comment>
<reference evidence="2" key="1">
    <citation type="journal article" date="2015" name="Genome Announc.">
        <title>Draft Genome Sequence of the Pathogenic Filamentous Fungus Aspergillus udagawae Strain IFM 46973T.</title>
        <authorList>
            <person name="Kusuya Y."/>
            <person name="Takahashi-Nakaguchi A."/>
            <person name="Takahashi H."/>
            <person name="Yaguchi T."/>
        </authorList>
    </citation>
    <scope>NUCLEOTIDE SEQUENCE</scope>
    <source>
        <strain evidence="2">IFM 46973</strain>
    </source>
</reference>
<dbReference type="AlphaFoldDB" id="A0A8E0QNZ0"/>
<name>A0A8E0QNZ0_9EURO</name>